<name>A0ABR3XPG2_9PEZI</name>
<evidence type="ECO:0000313" key="9">
    <source>
        <dbReference type="Proteomes" id="UP001583177"/>
    </source>
</evidence>
<feature type="region of interest" description="Disordered" evidence="6">
    <location>
        <begin position="86"/>
        <end position="105"/>
    </location>
</feature>
<dbReference type="Proteomes" id="UP001583177">
    <property type="component" value="Unassembled WGS sequence"/>
</dbReference>
<evidence type="ECO:0000313" key="8">
    <source>
        <dbReference type="EMBL" id="KAL1877489.1"/>
    </source>
</evidence>
<keyword evidence="1" id="KW-0479">Metal-binding</keyword>
<proteinExistence type="predicted"/>
<dbReference type="Pfam" id="PF08493">
    <property type="entry name" value="AflR"/>
    <property type="match status" value="1"/>
</dbReference>
<evidence type="ECO:0000256" key="3">
    <source>
        <dbReference type="ARBA" id="ARBA00023125"/>
    </source>
</evidence>
<organism evidence="8 9">
    <name type="scientific">Diaporthe australafricana</name>
    <dbReference type="NCBI Taxonomy" id="127596"/>
    <lineage>
        <taxon>Eukaryota</taxon>
        <taxon>Fungi</taxon>
        <taxon>Dikarya</taxon>
        <taxon>Ascomycota</taxon>
        <taxon>Pezizomycotina</taxon>
        <taxon>Sordariomycetes</taxon>
        <taxon>Sordariomycetidae</taxon>
        <taxon>Diaporthales</taxon>
        <taxon>Diaporthaceae</taxon>
        <taxon>Diaporthe</taxon>
    </lineage>
</organism>
<sequence length="302" mass="32835">MRSQGLGPLEILDSVGDNYLVTNQPSSSTEDSAMSATLWGSSPTQAQNSINYAHAFFNFTEPPLASDLDFLGEFHKHEHAGSVTYLPANSAQGSSPDAAAPLPTPETHRCVQTLLRILQGLHTAPGGIGRGPDSDGILKANSAALQGLEQMLSQSASCDACMANSNLDFLLYTAGARMLSWYRAVFTCLQPSSATPETMTPTESVYFRPVQLSDFDLDTRSERRINSMLLLFELQKLARFLARLSDERFWGRDGRQESPAASPAGSSSVFRLEQNVLEAFDQFLTASVQELIQSVETSTKAE</sequence>
<evidence type="ECO:0000256" key="6">
    <source>
        <dbReference type="SAM" id="MobiDB-lite"/>
    </source>
</evidence>
<keyword evidence="2" id="KW-0805">Transcription regulation</keyword>
<keyword evidence="5" id="KW-0539">Nucleus</keyword>
<gene>
    <name evidence="8" type="ORF">Daus18300_002476</name>
</gene>
<keyword evidence="9" id="KW-1185">Reference proteome</keyword>
<evidence type="ECO:0000259" key="7">
    <source>
        <dbReference type="Pfam" id="PF08493"/>
    </source>
</evidence>
<comment type="caution">
    <text evidence="8">The sequence shown here is derived from an EMBL/GenBank/DDBJ whole genome shotgun (WGS) entry which is preliminary data.</text>
</comment>
<reference evidence="8 9" key="1">
    <citation type="journal article" date="2024" name="IMA Fungus">
        <title>IMA Genome - F19 : A genome assembly and annotation guide to empower mycologists, including annotated draft genome sequences of Ceratocystis pirilliformis, Diaporthe australafricana, Fusarium ophioides, Paecilomyces lecythidis, and Sporothrix stenoceras.</title>
        <authorList>
            <person name="Aylward J."/>
            <person name="Wilson A.M."/>
            <person name="Visagie C.M."/>
            <person name="Spraker J."/>
            <person name="Barnes I."/>
            <person name="Buitendag C."/>
            <person name="Ceriani C."/>
            <person name="Del Mar Angel L."/>
            <person name="du Plessis D."/>
            <person name="Fuchs T."/>
            <person name="Gasser K."/>
            <person name="Kramer D."/>
            <person name="Li W."/>
            <person name="Munsamy K."/>
            <person name="Piso A."/>
            <person name="Price J.L."/>
            <person name="Sonnekus B."/>
            <person name="Thomas C."/>
            <person name="van der Nest A."/>
            <person name="van Dijk A."/>
            <person name="van Heerden A."/>
            <person name="van Vuuren N."/>
            <person name="Yilmaz N."/>
            <person name="Duong T.A."/>
            <person name="van der Merwe N.A."/>
            <person name="Wingfield M.J."/>
            <person name="Wingfield B.D."/>
        </authorList>
    </citation>
    <scope>NUCLEOTIDE SEQUENCE [LARGE SCALE GENOMIC DNA]</scope>
    <source>
        <strain evidence="8 9">CMW 18300</strain>
    </source>
</reference>
<evidence type="ECO:0000256" key="4">
    <source>
        <dbReference type="ARBA" id="ARBA00023163"/>
    </source>
</evidence>
<feature type="domain" description="Aflatoxin regulatory protein" evidence="7">
    <location>
        <begin position="107"/>
        <end position="193"/>
    </location>
</feature>
<keyword evidence="4" id="KW-0804">Transcription</keyword>
<protein>
    <recommendedName>
        <fullName evidence="7">Aflatoxin regulatory protein domain-containing protein</fullName>
    </recommendedName>
</protein>
<evidence type="ECO:0000256" key="1">
    <source>
        <dbReference type="ARBA" id="ARBA00022723"/>
    </source>
</evidence>
<dbReference type="InterPro" id="IPR013700">
    <property type="entry name" value="AflR"/>
</dbReference>
<keyword evidence="3" id="KW-0238">DNA-binding</keyword>
<accession>A0ABR3XPG2</accession>
<evidence type="ECO:0000256" key="2">
    <source>
        <dbReference type="ARBA" id="ARBA00023015"/>
    </source>
</evidence>
<evidence type="ECO:0000256" key="5">
    <source>
        <dbReference type="ARBA" id="ARBA00023242"/>
    </source>
</evidence>
<dbReference type="EMBL" id="JAWRVE010000014">
    <property type="protein sequence ID" value="KAL1877489.1"/>
    <property type="molecule type" value="Genomic_DNA"/>
</dbReference>